<dbReference type="InterPro" id="IPR023188">
    <property type="entry name" value="DPS_DNA-bd_CS"/>
</dbReference>
<dbReference type="GO" id="GO:0016722">
    <property type="term" value="F:oxidoreductase activity, acting on metal ions"/>
    <property type="evidence" value="ECO:0007669"/>
    <property type="project" value="InterPro"/>
</dbReference>
<dbReference type="PANTHER" id="PTHR42932:SF3">
    <property type="entry name" value="DNA PROTECTION DURING STARVATION PROTEIN"/>
    <property type="match status" value="1"/>
</dbReference>
<dbReference type="NCBIfam" id="NF006975">
    <property type="entry name" value="PRK09448.1"/>
    <property type="match status" value="1"/>
</dbReference>
<dbReference type="EMBL" id="CABL01000019">
    <property type="protein sequence ID" value="CBH76135.1"/>
    <property type="molecule type" value="Genomic_DNA"/>
</dbReference>
<keyword evidence="3" id="KW-0560">Oxidoreductase</keyword>
<dbReference type="SUPFAM" id="SSF47240">
    <property type="entry name" value="Ferritin-like"/>
    <property type="match status" value="1"/>
</dbReference>
<name>E6PI45_9ZZZZ</name>
<dbReference type="PRINTS" id="PR01346">
    <property type="entry name" value="HELNAPAPROT"/>
</dbReference>
<protein>
    <submittedName>
        <fullName evidence="3">DNA protection during starvation protein</fullName>
        <ecNumber evidence="3">1.16.-.-</ecNumber>
    </submittedName>
</protein>
<accession>E6PI45</accession>
<dbReference type="EC" id="1.16.-.-" evidence="3"/>
<dbReference type="PANTHER" id="PTHR42932">
    <property type="entry name" value="GENERAL STRESS PROTEIN 20U"/>
    <property type="match status" value="1"/>
</dbReference>
<dbReference type="GO" id="GO:0008199">
    <property type="term" value="F:ferric iron binding"/>
    <property type="evidence" value="ECO:0007669"/>
    <property type="project" value="InterPro"/>
</dbReference>
<reference evidence="3" key="1">
    <citation type="submission" date="2009-10" db="EMBL/GenBank/DDBJ databases">
        <title>Diversity of trophic interactions inside an arsenic-rich microbial ecosystem.</title>
        <authorList>
            <person name="Bertin P.N."/>
            <person name="Heinrich-Salmeron A."/>
            <person name="Pelletier E."/>
            <person name="Goulhen-Chollet F."/>
            <person name="Arsene-Ploetze F."/>
            <person name="Gallien S."/>
            <person name="Calteau A."/>
            <person name="Vallenet D."/>
            <person name="Casiot C."/>
            <person name="Chane-Woon-Ming B."/>
            <person name="Giloteaux L."/>
            <person name="Barakat M."/>
            <person name="Bonnefoy V."/>
            <person name="Bruneel O."/>
            <person name="Chandler M."/>
            <person name="Cleiss J."/>
            <person name="Duran R."/>
            <person name="Elbaz-Poulichet F."/>
            <person name="Fonknechten N."/>
            <person name="Lauga B."/>
            <person name="Mornico D."/>
            <person name="Ortet P."/>
            <person name="Schaeffer C."/>
            <person name="Siguier P."/>
            <person name="Alexander Thil Smith A."/>
            <person name="Van Dorsselaer A."/>
            <person name="Weissenbach J."/>
            <person name="Medigue C."/>
            <person name="Le Paslier D."/>
        </authorList>
    </citation>
    <scope>NUCLEOTIDE SEQUENCE</scope>
</reference>
<dbReference type="InterPro" id="IPR002177">
    <property type="entry name" value="DPS_DNA-bd"/>
</dbReference>
<dbReference type="Gene3D" id="1.20.1260.10">
    <property type="match status" value="1"/>
</dbReference>
<dbReference type="PIRSF" id="PIRSF005900">
    <property type="entry name" value="Dps"/>
    <property type="match status" value="1"/>
</dbReference>
<organism evidence="3">
    <name type="scientific">mine drainage metagenome</name>
    <dbReference type="NCBI Taxonomy" id="410659"/>
    <lineage>
        <taxon>unclassified sequences</taxon>
        <taxon>metagenomes</taxon>
        <taxon>ecological metagenomes</taxon>
    </lineage>
</organism>
<feature type="domain" description="Ferritin/DPS" evidence="2">
    <location>
        <begin position="24"/>
        <end position="165"/>
    </location>
</feature>
<dbReference type="InterPro" id="IPR009078">
    <property type="entry name" value="Ferritin-like_SF"/>
</dbReference>
<dbReference type="CDD" id="cd01043">
    <property type="entry name" value="DPS"/>
    <property type="match status" value="1"/>
</dbReference>
<dbReference type="InterPro" id="IPR008331">
    <property type="entry name" value="Ferritin_DPS_dom"/>
</dbReference>
<evidence type="ECO:0000256" key="1">
    <source>
        <dbReference type="ARBA" id="ARBA00009497"/>
    </source>
</evidence>
<dbReference type="Pfam" id="PF00210">
    <property type="entry name" value="Ferritin"/>
    <property type="match status" value="1"/>
</dbReference>
<sequence length="166" mass="18221">MTATNSLLHRTRVALPLQRRERLIALLNGTLATALDLKTQIKQAHWNVAGPHFVALHEFFDALAAEADAAVDLVAERVLQLGGTALGTAKIAAERSILGEYPHHAVDGKQHLEALAERMAIFSNHLREQIDESAKLGDQATADIYTELCRASDKSLWMLEAHLRTA</sequence>
<proteinExistence type="inferred from homology"/>
<comment type="caution">
    <text evidence="3">The sequence shown here is derived from an EMBL/GenBank/DDBJ whole genome shotgun (WGS) entry which is preliminary data.</text>
</comment>
<dbReference type="InterPro" id="IPR012347">
    <property type="entry name" value="Ferritin-like"/>
</dbReference>
<dbReference type="PROSITE" id="PS00818">
    <property type="entry name" value="DPS_1"/>
    <property type="match status" value="1"/>
</dbReference>
<gene>
    <name evidence="3" type="primary">dps</name>
    <name evidence="3" type="ORF">CARN1_0615</name>
</gene>
<dbReference type="AlphaFoldDB" id="E6PI45"/>
<evidence type="ECO:0000259" key="2">
    <source>
        <dbReference type="Pfam" id="PF00210"/>
    </source>
</evidence>
<comment type="similarity">
    <text evidence="1">Belongs to the Dps family.</text>
</comment>
<dbReference type="PROSITE" id="PS00819">
    <property type="entry name" value="DPS_2"/>
    <property type="match status" value="1"/>
</dbReference>
<evidence type="ECO:0000313" key="3">
    <source>
        <dbReference type="EMBL" id="CBH76135.1"/>
    </source>
</evidence>